<feature type="region of interest" description="Disordered" evidence="13">
    <location>
        <begin position="281"/>
        <end position="304"/>
    </location>
</feature>
<feature type="transmembrane region" description="Helical" evidence="14">
    <location>
        <begin position="252"/>
        <end position="274"/>
    </location>
</feature>
<accession>A0AAN9FW83</accession>
<dbReference type="Pfam" id="PF07714">
    <property type="entry name" value="PK_Tyr_Ser-Thr"/>
    <property type="match status" value="1"/>
</dbReference>
<dbReference type="PROSITE" id="PS50011">
    <property type="entry name" value="PROTEIN_KINASE_DOM"/>
    <property type="match status" value="1"/>
</dbReference>
<evidence type="ECO:0000256" key="4">
    <source>
        <dbReference type="ARBA" id="ARBA00022692"/>
    </source>
</evidence>
<evidence type="ECO:0000256" key="14">
    <source>
        <dbReference type="SAM" id="Phobius"/>
    </source>
</evidence>
<dbReference type="Proteomes" id="UP001359559">
    <property type="component" value="Unassembled WGS sequence"/>
</dbReference>
<comment type="subcellular location">
    <subcellularLocation>
        <location evidence="1">Membrane</location>
        <topology evidence="1">Single-pass membrane protein</topology>
    </subcellularLocation>
</comment>
<evidence type="ECO:0000256" key="11">
    <source>
        <dbReference type="ARBA" id="ARBA00023180"/>
    </source>
</evidence>
<evidence type="ECO:0000256" key="3">
    <source>
        <dbReference type="ARBA" id="ARBA00022679"/>
    </source>
</evidence>
<evidence type="ECO:0000256" key="2">
    <source>
        <dbReference type="ARBA" id="ARBA00022527"/>
    </source>
</evidence>
<dbReference type="FunFam" id="1.10.510.10:FF:000161">
    <property type="entry name" value="Wall-associated receptor kinase-like 20"/>
    <property type="match status" value="1"/>
</dbReference>
<evidence type="ECO:0000256" key="15">
    <source>
        <dbReference type="SAM" id="SignalP"/>
    </source>
</evidence>
<evidence type="ECO:0000256" key="7">
    <source>
        <dbReference type="ARBA" id="ARBA00022777"/>
    </source>
</evidence>
<feature type="signal peptide" evidence="15">
    <location>
        <begin position="1"/>
        <end position="26"/>
    </location>
</feature>
<reference evidence="17 18" key="1">
    <citation type="submission" date="2024-01" db="EMBL/GenBank/DDBJ databases">
        <title>The genomes of 5 underutilized Papilionoideae crops provide insights into root nodulation and disease resistance.</title>
        <authorList>
            <person name="Yuan L."/>
        </authorList>
    </citation>
    <scope>NUCLEOTIDE SEQUENCE [LARGE SCALE GENOMIC DNA]</scope>
    <source>
        <strain evidence="17">LY-2023</strain>
        <tissue evidence="17">Leaf</tissue>
    </source>
</reference>
<keyword evidence="11" id="KW-0325">Glycoprotein</keyword>
<dbReference type="GO" id="GO:0005524">
    <property type="term" value="F:ATP binding"/>
    <property type="evidence" value="ECO:0007669"/>
    <property type="project" value="UniProtKB-UniRule"/>
</dbReference>
<dbReference type="SMART" id="SM00220">
    <property type="entry name" value="S_TKc"/>
    <property type="match status" value="1"/>
</dbReference>
<feature type="domain" description="Protein kinase" evidence="16">
    <location>
        <begin position="327"/>
        <end position="602"/>
    </location>
</feature>
<dbReference type="EMBL" id="JAYKXN010000006">
    <property type="protein sequence ID" value="KAK7280440.1"/>
    <property type="molecule type" value="Genomic_DNA"/>
</dbReference>
<keyword evidence="4 14" id="KW-0812">Transmembrane</keyword>
<keyword evidence="18" id="KW-1185">Reference proteome</keyword>
<dbReference type="Gene3D" id="3.30.200.20">
    <property type="entry name" value="Phosphorylase Kinase, domain 1"/>
    <property type="match status" value="1"/>
</dbReference>
<keyword evidence="9 14" id="KW-1133">Transmembrane helix</keyword>
<evidence type="ECO:0000256" key="9">
    <source>
        <dbReference type="ARBA" id="ARBA00022989"/>
    </source>
</evidence>
<dbReference type="GO" id="GO:0005886">
    <property type="term" value="C:plasma membrane"/>
    <property type="evidence" value="ECO:0007669"/>
    <property type="project" value="UniProtKB-ARBA"/>
</dbReference>
<evidence type="ECO:0000256" key="13">
    <source>
        <dbReference type="SAM" id="MobiDB-lite"/>
    </source>
</evidence>
<keyword evidence="3" id="KW-0808">Transferase</keyword>
<dbReference type="InterPro" id="IPR001245">
    <property type="entry name" value="Ser-Thr/Tyr_kinase_cat_dom"/>
</dbReference>
<keyword evidence="8 12" id="KW-0067">ATP-binding</keyword>
<dbReference type="AlphaFoldDB" id="A0AAN9FW83"/>
<dbReference type="InterPro" id="IPR017441">
    <property type="entry name" value="Protein_kinase_ATP_BS"/>
</dbReference>
<dbReference type="PANTHER" id="PTHR46008">
    <property type="entry name" value="LEAF RUST 10 DISEASE-RESISTANCE LOCUS RECEPTOR-LIKE PROTEIN KINASE-LIKE 1.4"/>
    <property type="match status" value="1"/>
</dbReference>
<feature type="region of interest" description="Disordered" evidence="13">
    <location>
        <begin position="640"/>
        <end position="661"/>
    </location>
</feature>
<keyword evidence="6 12" id="KW-0547">Nucleotide-binding</keyword>
<feature type="chain" id="PRO_5042954323" description="Protein kinase domain-containing protein" evidence="15">
    <location>
        <begin position="27"/>
        <end position="661"/>
    </location>
</feature>
<feature type="binding site" evidence="12">
    <location>
        <position position="355"/>
    </location>
    <ligand>
        <name>ATP</name>
        <dbReference type="ChEBI" id="CHEBI:30616"/>
    </ligand>
</feature>
<evidence type="ECO:0000256" key="8">
    <source>
        <dbReference type="ARBA" id="ARBA00022840"/>
    </source>
</evidence>
<evidence type="ECO:0000259" key="16">
    <source>
        <dbReference type="PROSITE" id="PS50011"/>
    </source>
</evidence>
<keyword evidence="10 14" id="KW-0472">Membrane</keyword>
<sequence>MASVVLLRLVVFFHLVLIFSAAYVNGHRACPHSFTCGRLGTFEYPFTKAEQPDCGLILIHDCDDNHNSSSLPKKIQLENNGRIGLEVNGITQQNSVSIFDEDFHKRLQEDTCGSLNHNYSLPSSSPLFSIHIKFNVSLFRCKRGLNMKIPQHYYRYSCHDFDIYYDGLDSPNKTEAHSFFSSCSVLQFPSKDRTDTTDILSFVSAEMILQVVLSDDCDNCYNHRGGLCRLDKNRKFYCDASESKRKSTILKLLLGLVAGISVILSAIVIIGCLLRRKHAPSDPHYQSRNTDNNAIDPSSNPDPESGRVYFGIPLFSYKELEKATYNFHHARKLGSGGFGTVYYGKLQDGREVAVKRLFEHNYRRVEQFMNEVEILTRMHHRNLVSLYGCTSRHSHELLLVYEYVPNGTVACHLHGDLARRGTLPWYIRMKIAIETASALAYLHASDTIHRDVKTKNILLTNHFSVKVADFGLSRLFPHDVTHVSTAPQGTLGYLDPEYHQCYQLTSKSDVYSFGVVLMELISSMPAIDMRRHKDEINLSSLAVKKIQESALGELVDDSLGFDSDDEVKRMIVSVAELAFQCLQRERELRPSMDEVLKVLMRIESGNVDMAEHVEEEDVRPPSLPSPDWDELAFLKQTMLPTSPKNVTDKWDSKSTTPSVSS</sequence>
<dbReference type="InterPro" id="IPR000719">
    <property type="entry name" value="Prot_kinase_dom"/>
</dbReference>
<evidence type="ECO:0000313" key="17">
    <source>
        <dbReference type="EMBL" id="KAK7280440.1"/>
    </source>
</evidence>
<protein>
    <recommendedName>
        <fullName evidence="16">Protein kinase domain-containing protein</fullName>
    </recommendedName>
</protein>
<name>A0AAN9FW83_CLITE</name>
<evidence type="ECO:0000256" key="5">
    <source>
        <dbReference type="ARBA" id="ARBA00022729"/>
    </source>
</evidence>
<keyword evidence="2" id="KW-0723">Serine/threonine-protein kinase</keyword>
<evidence type="ECO:0000256" key="10">
    <source>
        <dbReference type="ARBA" id="ARBA00023136"/>
    </source>
</evidence>
<gene>
    <name evidence="17" type="ORF">RJT34_25504</name>
</gene>
<comment type="caution">
    <text evidence="17">The sequence shown here is derived from an EMBL/GenBank/DDBJ whole genome shotgun (WGS) entry which is preliminary data.</text>
</comment>
<evidence type="ECO:0000256" key="12">
    <source>
        <dbReference type="PROSITE-ProRule" id="PRU10141"/>
    </source>
</evidence>
<dbReference type="PROSITE" id="PS00107">
    <property type="entry name" value="PROTEIN_KINASE_ATP"/>
    <property type="match status" value="1"/>
</dbReference>
<evidence type="ECO:0000256" key="1">
    <source>
        <dbReference type="ARBA" id="ARBA00004167"/>
    </source>
</evidence>
<proteinExistence type="predicted"/>
<evidence type="ECO:0000313" key="18">
    <source>
        <dbReference type="Proteomes" id="UP001359559"/>
    </source>
</evidence>
<dbReference type="GO" id="GO:0004674">
    <property type="term" value="F:protein serine/threonine kinase activity"/>
    <property type="evidence" value="ECO:0007669"/>
    <property type="project" value="UniProtKB-KW"/>
</dbReference>
<keyword evidence="5 15" id="KW-0732">Signal</keyword>
<dbReference type="PANTHER" id="PTHR46008:SF50">
    <property type="entry name" value="WALL ASSOCIATED KINASE-LIKE PROTEIN"/>
    <property type="match status" value="1"/>
</dbReference>
<dbReference type="Gene3D" id="1.10.510.10">
    <property type="entry name" value="Transferase(Phosphotransferase) domain 1"/>
    <property type="match status" value="1"/>
</dbReference>
<feature type="compositionally biased region" description="Polar residues" evidence="13">
    <location>
        <begin position="284"/>
        <end position="302"/>
    </location>
</feature>
<dbReference type="SUPFAM" id="SSF56112">
    <property type="entry name" value="Protein kinase-like (PK-like)"/>
    <property type="match status" value="1"/>
</dbReference>
<dbReference type="InterPro" id="IPR011009">
    <property type="entry name" value="Kinase-like_dom_sf"/>
</dbReference>
<organism evidence="17 18">
    <name type="scientific">Clitoria ternatea</name>
    <name type="common">Butterfly pea</name>
    <dbReference type="NCBI Taxonomy" id="43366"/>
    <lineage>
        <taxon>Eukaryota</taxon>
        <taxon>Viridiplantae</taxon>
        <taxon>Streptophyta</taxon>
        <taxon>Embryophyta</taxon>
        <taxon>Tracheophyta</taxon>
        <taxon>Spermatophyta</taxon>
        <taxon>Magnoliopsida</taxon>
        <taxon>eudicotyledons</taxon>
        <taxon>Gunneridae</taxon>
        <taxon>Pentapetalae</taxon>
        <taxon>rosids</taxon>
        <taxon>fabids</taxon>
        <taxon>Fabales</taxon>
        <taxon>Fabaceae</taxon>
        <taxon>Papilionoideae</taxon>
        <taxon>50 kb inversion clade</taxon>
        <taxon>NPAAA clade</taxon>
        <taxon>indigoferoid/millettioid clade</taxon>
        <taxon>Phaseoleae</taxon>
        <taxon>Clitoria</taxon>
    </lineage>
</organism>
<evidence type="ECO:0000256" key="6">
    <source>
        <dbReference type="ARBA" id="ARBA00022741"/>
    </source>
</evidence>
<keyword evidence="7" id="KW-0418">Kinase</keyword>